<evidence type="ECO:0000256" key="2">
    <source>
        <dbReference type="ARBA" id="ARBA00022692"/>
    </source>
</evidence>
<comment type="subcellular location">
    <subcellularLocation>
        <location evidence="1">Membrane</location>
    </subcellularLocation>
</comment>
<feature type="domain" description="CHASE" evidence="6">
    <location>
        <begin position="112"/>
        <end position="249"/>
    </location>
</feature>
<gene>
    <name evidence="8" type="ORF">EES38_03565</name>
</gene>
<protein>
    <submittedName>
        <fullName evidence="8">Sensor domain-containing diguanylate cyclase</fullName>
    </submittedName>
</protein>
<feature type="domain" description="GGDEF" evidence="7">
    <location>
        <begin position="328"/>
        <end position="455"/>
    </location>
</feature>
<dbReference type="NCBIfam" id="TIGR00254">
    <property type="entry name" value="GGDEF"/>
    <property type="match status" value="1"/>
</dbReference>
<dbReference type="Pfam" id="PF03924">
    <property type="entry name" value="CHASE"/>
    <property type="match status" value="1"/>
</dbReference>
<feature type="transmembrane region" description="Helical" evidence="5">
    <location>
        <begin position="12"/>
        <end position="29"/>
    </location>
</feature>
<dbReference type="Proteomes" id="UP000281112">
    <property type="component" value="Unassembled WGS sequence"/>
</dbReference>
<reference evidence="8 9" key="1">
    <citation type="submission" date="2018-11" db="EMBL/GenBank/DDBJ databases">
        <title>Vibrio LJC006 sp. nov., isolated from seawater during the bloom of the enteromorpha.</title>
        <authorList>
            <person name="Liang J."/>
        </authorList>
    </citation>
    <scope>NUCLEOTIDE SEQUENCE [LARGE SCALE GENOMIC DNA]</scope>
    <source>
        <strain evidence="8 9">LJC006</strain>
    </source>
</reference>
<proteinExistence type="predicted"/>
<dbReference type="InterPro" id="IPR029787">
    <property type="entry name" value="Nucleotide_cyclase"/>
</dbReference>
<evidence type="ECO:0000256" key="5">
    <source>
        <dbReference type="SAM" id="Phobius"/>
    </source>
</evidence>
<dbReference type="PROSITE" id="PS50887">
    <property type="entry name" value="GGDEF"/>
    <property type="match status" value="1"/>
</dbReference>
<dbReference type="Gene3D" id="3.30.70.270">
    <property type="match status" value="1"/>
</dbReference>
<comment type="caution">
    <text evidence="8">The sequence shown here is derived from an EMBL/GenBank/DDBJ whole genome shotgun (WGS) entry which is preliminary data.</text>
</comment>
<dbReference type="SMART" id="SM01079">
    <property type="entry name" value="CHASE"/>
    <property type="match status" value="1"/>
</dbReference>
<dbReference type="Gene3D" id="3.30.450.350">
    <property type="entry name" value="CHASE domain"/>
    <property type="match status" value="1"/>
</dbReference>
<dbReference type="AlphaFoldDB" id="A0A3N9TM91"/>
<dbReference type="InterPro" id="IPR052163">
    <property type="entry name" value="DGC-Regulatory_Protein"/>
</dbReference>
<evidence type="ECO:0000313" key="8">
    <source>
        <dbReference type="EMBL" id="RQW65124.1"/>
    </source>
</evidence>
<keyword evidence="9" id="KW-1185">Reference proteome</keyword>
<accession>A0A3N9TM91</accession>
<feature type="transmembrane region" description="Helical" evidence="5">
    <location>
        <begin position="267"/>
        <end position="288"/>
    </location>
</feature>
<dbReference type="SMART" id="SM00267">
    <property type="entry name" value="GGDEF"/>
    <property type="match status" value="1"/>
</dbReference>
<dbReference type="PANTHER" id="PTHR46663:SF2">
    <property type="entry name" value="GGDEF DOMAIN-CONTAINING PROTEIN"/>
    <property type="match status" value="1"/>
</dbReference>
<dbReference type="Pfam" id="PF00990">
    <property type="entry name" value="GGDEF"/>
    <property type="match status" value="1"/>
</dbReference>
<evidence type="ECO:0000259" key="6">
    <source>
        <dbReference type="PROSITE" id="PS50839"/>
    </source>
</evidence>
<keyword evidence="3 5" id="KW-1133">Transmembrane helix</keyword>
<dbReference type="SUPFAM" id="SSF55073">
    <property type="entry name" value="Nucleotide cyclase"/>
    <property type="match status" value="1"/>
</dbReference>
<organism evidence="8 9">
    <name type="scientific">Vibrio viridaestus</name>
    <dbReference type="NCBI Taxonomy" id="2487322"/>
    <lineage>
        <taxon>Bacteria</taxon>
        <taxon>Pseudomonadati</taxon>
        <taxon>Pseudomonadota</taxon>
        <taxon>Gammaproteobacteria</taxon>
        <taxon>Vibrionales</taxon>
        <taxon>Vibrionaceae</taxon>
        <taxon>Vibrio</taxon>
    </lineage>
</organism>
<keyword evidence="4 5" id="KW-0472">Membrane</keyword>
<dbReference type="InterPro" id="IPR000160">
    <property type="entry name" value="GGDEF_dom"/>
</dbReference>
<dbReference type="InterPro" id="IPR043128">
    <property type="entry name" value="Rev_trsase/Diguanyl_cyclase"/>
</dbReference>
<dbReference type="RefSeq" id="WP_124935778.1">
    <property type="nucleotide sequence ID" value="NZ_RJVQ01000001.1"/>
</dbReference>
<evidence type="ECO:0000256" key="3">
    <source>
        <dbReference type="ARBA" id="ARBA00022989"/>
    </source>
</evidence>
<dbReference type="PANTHER" id="PTHR46663">
    <property type="entry name" value="DIGUANYLATE CYCLASE DGCT-RELATED"/>
    <property type="match status" value="1"/>
</dbReference>
<sequence length="455" mass="51763">MFLKRLFKPKSLWVIALSLIYWLGAFLLIETAANIVADTEVKSEKEEIRYQVALVRARLEAAIYRDSYLVESLATLVTIDTAFATENWDSIASSLLARASYVRNVGLAPNDVIEKIYPLKGNEKALGLNFKTLPEQYKSVLQAKKLQSIYIVGPVDLVQGGKALIARYPIFTDYPHNNQYWGLVSVVLDYDRLLLYSGVSSIEHANLAIRSYSINDDNNNSVIWGDTQTIENADLSFPIHIPNRLWNIYVQYKDTLTHSSHYNQLKLVVRVFGFTSFIAVYLLILLFVRRYADIHKASYQDELTRLPNRRFMLDTLERLADQNDASPSKFAVLSVDLNDFKLINDTYGHEAGDEVLRYVSKKLTEVLRASDVVSRFGGDEFIVLLHRVSKEEEIQVVIDKLKYAMSDSELVWNGFTLAISMSIGYSIYNGNTSVKELLAKADKKMYADKADMKGR</sequence>
<evidence type="ECO:0000259" key="7">
    <source>
        <dbReference type="PROSITE" id="PS50887"/>
    </source>
</evidence>
<dbReference type="PROSITE" id="PS50839">
    <property type="entry name" value="CHASE"/>
    <property type="match status" value="1"/>
</dbReference>
<dbReference type="OrthoDB" id="9812260at2"/>
<dbReference type="GO" id="GO:0003824">
    <property type="term" value="F:catalytic activity"/>
    <property type="evidence" value="ECO:0007669"/>
    <property type="project" value="UniProtKB-ARBA"/>
</dbReference>
<evidence type="ECO:0000313" key="9">
    <source>
        <dbReference type="Proteomes" id="UP000281112"/>
    </source>
</evidence>
<dbReference type="EMBL" id="RJVQ01000001">
    <property type="protein sequence ID" value="RQW65124.1"/>
    <property type="molecule type" value="Genomic_DNA"/>
</dbReference>
<dbReference type="InterPro" id="IPR042240">
    <property type="entry name" value="CHASE_sf"/>
</dbReference>
<dbReference type="GO" id="GO:0016020">
    <property type="term" value="C:membrane"/>
    <property type="evidence" value="ECO:0007669"/>
    <property type="project" value="UniProtKB-SubCell"/>
</dbReference>
<dbReference type="GO" id="GO:0007165">
    <property type="term" value="P:signal transduction"/>
    <property type="evidence" value="ECO:0007669"/>
    <property type="project" value="UniProtKB-ARBA"/>
</dbReference>
<dbReference type="InterPro" id="IPR006189">
    <property type="entry name" value="CHASE_dom"/>
</dbReference>
<evidence type="ECO:0000256" key="1">
    <source>
        <dbReference type="ARBA" id="ARBA00004370"/>
    </source>
</evidence>
<keyword evidence="2 5" id="KW-0812">Transmembrane</keyword>
<name>A0A3N9TM91_9VIBR</name>
<dbReference type="CDD" id="cd01949">
    <property type="entry name" value="GGDEF"/>
    <property type="match status" value="1"/>
</dbReference>
<evidence type="ECO:0000256" key="4">
    <source>
        <dbReference type="ARBA" id="ARBA00023136"/>
    </source>
</evidence>